<dbReference type="AlphaFoldDB" id="A0AAD9D9V8"/>
<dbReference type="Proteomes" id="UP001224775">
    <property type="component" value="Unassembled WGS sequence"/>
</dbReference>
<name>A0AAD9D9V8_9STRA</name>
<accession>A0AAD9D9V8</accession>
<evidence type="ECO:0000313" key="3">
    <source>
        <dbReference type="Proteomes" id="UP001224775"/>
    </source>
</evidence>
<reference evidence="2" key="1">
    <citation type="submission" date="2023-06" db="EMBL/GenBank/DDBJ databases">
        <title>Survivors Of The Sea: Transcriptome response of Skeletonema marinoi to long-term dormancy.</title>
        <authorList>
            <person name="Pinder M.I.M."/>
            <person name="Kourtchenko O."/>
            <person name="Robertson E.K."/>
            <person name="Larsson T."/>
            <person name="Maumus F."/>
            <person name="Osuna-Cruz C.M."/>
            <person name="Vancaester E."/>
            <person name="Stenow R."/>
            <person name="Vandepoele K."/>
            <person name="Ploug H."/>
            <person name="Bruchert V."/>
            <person name="Godhe A."/>
            <person name="Topel M."/>
        </authorList>
    </citation>
    <scope>NUCLEOTIDE SEQUENCE</scope>
    <source>
        <strain evidence="2">R05AC</strain>
    </source>
</reference>
<evidence type="ECO:0000313" key="2">
    <source>
        <dbReference type="EMBL" id="KAK1738015.1"/>
    </source>
</evidence>
<proteinExistence type="predicted"/>
<sequence>MVVPKLCSGPSTSSKMSSKEEPTSSPPEQQQQQHKKQKQNDMLLCQPVASAQPTATITSTTKQEQQQRICNECHQSLASHLFPKKKFAKEQDVDMCRQCKKNQTAKRCKQQPKENAKQGRKSESGIVRRPNNFGYCDYVDKLFSLNCFSDIVSLKVFTSAKDVSESMAAIQAASQYGLQSNKQNGNRVKCLCIGDGSTPRTAVLACYLKQWECVVSIDPALQEDWHGICPKGVRGLVGFKGTLEEFMKSQQQEEHEGGNPKQAEYDHLALLCVHSHARLHNNESVDRIMTRYGNISTTLVSLPCCPTFRSQKDVGRAPDHVYEDDCVFSQCRKVEIWNFDV</sequence>
<feature type="region of interest" description="Disordered" evidence="1">
    <location>
        <begin position="1"/>
        <end position="39"/>
    </location>
</feature>
<evidence type="ECO:0000256" key="1">
    <source>
        <dbReference type="SAM" id="MobiDB-lite"/>
    </source>
</evidence>
<dbReference type="EMBL" id="JATAAI010000022">
    <property type="protein sequence ID" value="KAK1738015.1"/>
    <property type="molecule type" value="Genomic_DNA"/>
</dbReference>
<protein>
    <submittedName>
        <fullName evidence="2">Uncharacterized protein</fullName>
    </submittedName>
</protein>
<gene>
    <name evidence="2" type="ORF">QTG54_011309</name>
</gene>
<comment type="caution">
    <text evidence="2">The sequence shown here is derived from an EMBL/GenBank/DDBJ whole genome shotgun (WGS) entry which is preliminary data.</text>
</comment>
<keyword evidence="3" id="KW-1185">Reference proteome</keyword>
<organism evidence="2 3">
    <name type="scientific">Skeletonema marinoi</name>
    <dbReference type="NCBI Taxonomy" id="267567"/>
    <lineage>
        <taxon>Eukaryota</taxon>
        <taxon>Sar</taxon>
        <taxon>Stramenopiles</taxon>
        <taxon>Ochrophyta</taxon>
        <taxon>Bacillariophyta</taxon>
        <taxon>Coscinodiscophyceae</taxon>
        <taxon>Thalassiosirophycidae</taxon>
        <taxon>Thalassiosirales</taxon>
        <taxon>Skeletonemataceae</taxon>
        <taxon>Skeletonema</taxon>
        <taxon>Skeletonema marinoi-dohrnii complex</taxon>
    </lineage>
</organism>